<dbReference type="KEGG" id="spu:100889446"/>
<feature type="transmembrane region" description="Helical" evidence="5">
    <location>
        <begin position="200"/>
        <end position="221"/>
    </location>
</feature>
<feature type="transmembrane region" description="Helical" evidence="5">
    <location>
        <begin position="94"/>
        <end position="117"/>
    </location>
</feature>
<dbReference type="Pfam" id="PF00001">
    <property type="entry name" value="7tm_1"/>
    <property type="match status" value="1"/>
</dbReference>
<dbReference type="PANTHER" id="PTHR45698:SF1">
    <property type="entry name" value="TRACE AMINE-ASSOCIATED RECEPTOR 13C-LIKE"/>
    <property type="match status" value="1"/>
</dbReference>
<dbReference type="GeneID" id="100889446"/>
<dbReference type="Proteomes" id="UP000007110">
    <property type="component" value="Unassembled WGS sequence"/>
</dbReference>
<feature type="transmembrane region" description="Helical" evidence="5">
    <location>
        <begin position="166"/>
        <end position="188"/>
    </location>
</feature>
<dbReference type="PANTHER" id="PTHR45698">
    <property type="entry name" value="TRACE AMINE-ASSOCIATED RECEPTOR 19N-RELATED"/>
    <property type="match status" value="1"/>
</dbReference>
<dbReference type="InterPro" id="IPR000276">
    <property type="entry name" value="GPCR_Rhodpsn"/>
</dbReference>
<comment type="subcellular location">
    <subcellularLocation>
        <location evidence="1">Membrane</location>
    </subcellularLocation>
</comment>
<dbReference type="RefSeq" id="XP_003726970.2">
    <property type="nucleotide sequence ID" value="XM_003726922.2"/>
</dbReference>
<protein>
    <recommendedName>
        <fullName evidence="6">G-protein coupled receptors family 1 profile domain-containing protein</fullName>
    </recommendedName>
</protein>
<keyword evidence="4 5" id="KW-0472">Membrane</keyword>
<accession>A0A7M7T5Q6</accession>
<sequence>MSNSSYQSSFDEEDQNQQSTDLANTILTTIYIIFTILGIVGNGLVLFVIARIKDLQDVTNLFIANQSLIDFMTSCKVEDEKCLGFLWPDEVTKIGIVLTTYFLEFLLPVSTMVYVYARILLELRRSSKQFSLPSSASSASAVTKTKDLGRIATDYRSTARKNIIKTLATVSICFVICMSLNQHIYLAYGFGVYLNFGGPMYITSVVMAFGNIWINPLIYTFQYERFQKGVKKVFCRAQPQPFNVNSVSKSL</sequence>
<dbReference type="InParanoid" id="A0A7M7T5Q6"/>
<dbReference type="AlphaFoldDB" id="A0A7M7T5Q6"/>
<dbReference type="GO" id="GO:0016020">
    <property type="term" value="C:membrane"/>
    <property type="evidence" value="ECO:0007669"/>
    <property type="project" value="UniProtKB-SubCell"/>
</dbReference>
<dbReference type="RefSeq" id="XP_030855796.1">
    <property type="nucleotide sequence ID" value="XM_030999936.1"/>
</dbReference>
<evidence type="ECO:0000313" key="8">
    <source>
        <dbReference type="Proteomes" id="UP000007110"/>
    </source>
</evidence>
<feature type="domain" description="G-protein coupled receptors family 1 profile" evidence="6">
    <location>
        <begin position="75"/>
        <end position="219"/>
    </location>
</feature>
<dbReference type="Gene3D" id="1.20.1070.10">
    <property type="entry name" value="Rhodopsin 7-helix transmembrane proteins"/>
    <property type="match status" value="2"/>
</dbReference>
<keyword evidence="8" id="KW-1185">Reference proteome</keyword>
<evidence type="ECO:0000256" key="5">
    <source>
        <dbReference type="SAM" id="Phobius"/>
    </source>
</evidence>
<dbReference type="SUPFAM" id="SSF81321">
    <property type="entry name" value="Family A G protein-coupled receptor-like"/>
    <property type="match status" value="1"/>
</dbReference>
<reference evidence="8" key="1">
    <citation type="submission" date="2015-02" db="EMBL/GenBank/DDBJ databases">
        <title>Genome sequencing for Strongylocentrotus purpuratus.</title>
        <authorList>
            <person name="Murali S."/>
            <person name="Liu Y."/>
            <person name="Vee V."/>
            <person name="English A."/>
            <person name="Wang M."/>
            <person name="Skinner E."/>
            <person name="Han Y."/>
            <person name="Muzny D.M."/>
            <person name="Worley K.C."/>
            <person name="Gibbs R.A."/>
        </authorList>
    </citation>
    <scope>NUCLEOTIDE SEQUENCE</scope>
</reference>
<evidence type="ECO:0000313" key="7">
    <source>
        <dbReference type="EnsemblMetazoa" id="XP_030855796"/>
    </source>
</evidence>
<reference evidence="7" key="2">
    <citation type="submission" date="2021-01" db="UniProtKB">
        <authorList>
            <consortium name="EnsemblMetazoa"/>
        </authorList>
    </citation>
    <scope>IDENTIFICATION</scope>
</reference>
<keyword evidence="3 5" id="KW-1133">Transmembrane helix</keyword>
<dbReference type="PRINTS" id="PR00237">
    <property type="entry name" value="GPCRRHODOPSN"/>
</dbReference>
<dbReference type="GO" id="GO:0004930">
    <property type="term" value="F:G protein-coupled receptor activity"/>
    <property type="evidence" value="ECO:0007669"/>
    <property type="project" value="InterPro"/>
</dbReference>
<dbReference type="KEGG" id="spu:115929860"/>
<name>A0A7M7T5Q6_STRPU</name>
<keyword evidence="2 5" id="KW-0812">Transmembrane</keyword>
<dbReference type="InterPro" id="IPR017452">
    <property type="entry name" value="GPCR_Rhodpsn_7TM"/>
</dbReference>
<evidence type="ECO:0000256" key="2">
    <source>
        <dbReference type="ARBA" id="ARBA00022692"/>
    </source>
</evidence>
<dbReference type="CDD" id="cd00637">
    <property type="entry name" value="7tm_classA_rhodopsin-like"/>
    <property type="match status" value="1"/>
</dbReference>
<dbReference type="PROSITE" id="PS50262">
    <property type="entry name" value="G_PROTEIN_RECEP_F1_2"/>
    <property type="match status" value="1"/>
</dbReference>
<evidence type="ECO:0000259" key="6">
    <source>
        <dbReference type="PROSITE" id="PS50262"/>
    </source>
</evidence>
<evidence type="ECO:0000256" key="4">
    <source>
        <dbReference type="ARBA" id="ARBA00023136"/>
    </source>
</evidence>
<dbReference type="EnsemblMetazoa" id="XM_030999936">
    <property type="protein sequence ID" value="XP_030855796"/>
    <property type="gene ID" value="LOC115929860"/>
</dbReference>
<evidence type="ECO:0000256" key="3">
    <source>
        <dbReference type="ARBA" id="ARBA00022989"/>
    </source>
</evidence>
<organism evidence="7 8">
    <name type="scientific">Strongylocentrotus purpuratus</name>
    <name type="common">Purple sea urchin</name>
    <dbReference type="NCBI Taxonomy" id="7668"/>
    <lineage>
        <taxon>Eukaryota</taxon>
        <taxon>Metazoa</taxon>
        <taxon>Echinodermata</taxon>
        <taxon>Eleutherozoa</taxon>
        <taxon>Echinozoa</taxon>
        <taxon>Echinoidea</taxon>
        <taxon>Euechinoidea</taxon>
        <taxon>Echinacea</taxon>
        <taxon>Camarodonta</taxon>
        <taxon>Echinidea</taxon>
        <taxon>Strongylocentrotidae</taxon>
        <taxon>Strongylocentrotus</taxon>
    </lineage>
</organism>
<evidence type="ECO:0000256" key="1">
    <source>
        <dbReference type="ARBA" id="ARBA00004370"/>
    </source>
</evidence>
<dbReference type="GeneID" id="115929860"/>
<feature type="transmembrane region" description="Helical" evidence="5">
    <location>
        <begin position="30"/>
        <end position="52"/>
    </location>
</feature>
<proteinExistence type="predicted"/>
<dbReference type="SMART" id="SM01381">
    <property type="entry name" value="7TM_GPCR_Srsx"/>
    <property type="match status" value="1"/>
</dbReference>